<keyword evidence="5" id="KW-1185">Reference proteome</keyword>
<dbReference type="PANTHER" id="PTHR42748">
    <property type="entry name" value="NITROGEN METABOLITE REPRESSION PROTEIN NMRA FAMILY MEMBER"/>
    <property type="match status" value="1"/>
</dbReference>
<dbReference type="EMBL" id="JARIHO010000022">
    <property type="protein sequence ID" value="KAJ7343994.1"/>
    <property type="molecule type" value="Genomic_DNA"/>
</dbReference>
<keyword evidence="2" id="KW-0521">NADP</keyword>
<feature type="domain" description="NmrA-like" evidence="3">
    <location>
        <begin position="11"/>
        <end position="278"/>
    </location>
</feature>
<protein>
    <submittedName>
        <fullName evidence="4">NAD(P)-binding protein</fullName>
    </submittedName>
</protein>
<evidence type="ECO:0000313" key="4">
    <source>
        <dbReference type="EMBL" id="KAJ7343994.1"/>
    </source>
</evidence>
<proteinExistence type="inferred from homology"/>
<comment type="caution">
    <text evidence="4">The sequence shown here is derived from an EMBL/GenBank/DDBJ whole genome shotgun (WGS) entry which is preliminary data.</text>
</comment>
<dbReference type="PANTHER" id="PTHR42748:SF26">
    <property type="entry name" value="NMRA-LIKE DOMAIN-CONTAINING PROTEIN"/>
    <property type="match status" value="1"/>
</dbReference>
<dbReference type="InterPro" id="IPR051164">
    <property type="entry name" value="NmrA-like_oxidored"/>
</dbReference>
<organism evidence="4 5">
    <name type="scientific">Mycena albidolilacea</name>
    <dbReference type="NCBI Taxonomy" id="1033008"/>
    <lineage>
        <taxon>Eukaryota</taxon>
        <taxon>Fungi</taxon>
        <taxon>Dikarya</taxon>
        <taxon>Basidiomycota</taxon>
        <taxon>Agaricomycotina</taxon>
        <taxon>Agaricomycetes</taxon>
        <taxon>Agaricomycetidae</taxon>
        <taxon>Agaricales</taxon>
        <taxon>Marasmiineae</taxon>
        <taxon>Mycenaceae</taxon>
        <taxon>Mycena</taxon>
    </lineage>
</organism>
<dbReference type="GO" id="GO:0005634">
    <property type="term" value="C:nucleus"/>
    <property type="evidence" value="ECO:0007669"/>
    <property type="project" value="TreeGrafter"/>
</dbReference>
<comment type="similarity">
    <text evidence="1">Belongs to the NmrA-type oxidoreductase family.</text>
</comment>
<evidence type="ECO:0000256" key="1">
    <source>
        <dbReference type="ARBA" id="ARBA00006328"/>
    </source>
</evidence>
<dbReference type="InterPro" id="IPR008030">
    <property type="entry name" value="NmrA-like"/>
</dbReference>
<dbReference type="AlphaFoldDB" id="A0AAD6ZZK9"/>
<evidence type="ECO:0000256" key="2">
    <source>
        <dbReference type="ARBA" id="ARBA00022857"/>
    </source>
</evidence>
<name>A0AAD6ZZK9_9AGAR</name>
<gene>
    <name evidence="4" type="ORF">DFH08DRAFT_1081308</name>
</gene>
<dbReference type="Pfam" id="PF05368">
    <property type="entry name" value="NmrA"/>
    <property type="match status" value="1"/>
</dbReference>
<accession>A0AAD6ZZK9</accession>
<sequence length="316" mass="33873">MTISKDSSAPLVAVVGITGIQGGSVLKELVASDKPYRVRGFTRDATKPASQAIANQGVELVSLSIVVENKDAVLKAFAGADIAFLVTNYWEHMNIEREIAEGKLQVDAAKAGGVKKIVWSGMPSFKNISGGKYSQIEDCEGKFAVSEYGRASGVPFVDVQAGYYGTTVFTLPCLLGKQADGTYAMPWPVHPTTVMPFIDATHDYGLFVRHVIEQPTFPAGSTIVAYGEKITLQDMAAQLAKGTGKPVVFKEITSEEFKTNLAAMGLPASLHDRMAAAWGALADFGWEVTNTHDGLPRHPRSWAEFVAAADWSTALA</sequence>
<dbReference type="SUPFAM" id="SSF51735">
    <property type="entry name" value="NAD(P)-binding Rossmann-fold domains"/>
    <property type="match status" value="1"/>
</dbReference>
<evidence type="ECO:0000313" key="5">
    <source>
        <dbReference type="Proteomes" id="UP001218218"/>
    </source>
</evidence>
<dbReference type="InterPro" id="IPR036291">
    <property type="entry name" value="NAD(P)-bd_dom_sf"/>
</dbReference>
<dbReference type="Gene3D" id="3.90.25.10">
    <property type="entry name" value="UDP-galactose 4-epimerase, domain 1"/>
    <property type="match status" value="1"/>
</dbReference>
<dbReference type="Gene3D" id="3.40.50.720">
    <property type="entry name" value="NAD(P)-binding Rossmann-like Domain"/>
    <property type="match status" value="1"/>
</dbReference>
<dbReference type="Proteomes" id="UP001218218">
    <property type="component" value="Unassembled WGS sequence"/>
</dbReference>
<reference evidence="4" key="1">
    <citation type="submission" date="2023-03" db="EMBL/GenBank/DDBJ databases">
        <title>Massive genome expansion in bonnet fungi (Mycena s.s.) driven by repeated elements and novel gene families across ecological guilds.</title>
        <authorList>
            <consortium name="Lawrence Berkeley National Laboratory"/>
            <person name="Harder C.B."/>
            <person name="Miyauchi S."/>
            <person name="Viragh M."/>
            <person name="Kuo A."/>
            <person name="Thoen E."/>
            <person name="Andreopoulos B."/>
            <person name="Lu D."/>
            <person name="Skrede I."/>
            <person name="Drula E."/>
            <person name="Henrissat B."/>
            <person name="Morin E."/>
            <person name="Kohler A."/>
            <person name="Barry K."/>
            <person name="LaButti K."/>
            <person name="Morin E."/>
            <person name="Salamov A."/>
            <person name="Lipzen A."/>
            <person name="Mereny Z."/>
            <person name="Hegedus B."/>
            <person name="Baldrian P."/>
            <person name="Stursova M."/>
            <person name="Weitz H."/>
            <person name="Taylor A."/>
            <person name="Grigoriev I.V."/>
            <person name="Nagy L.G."/>
            <person name="Martin F."/>
            <person name="Kauserud H."/>
        </authorList>
    </citation>
    <scope>NUCLEOTIDE SEQUENCE</scope>
    <source>
        <strain evidence="4">CBHHK002</strain>
    </source>
</reference>
<evidence type="ECO:0000259" key="3">
    <source>
        <dbReference type="Pfam" id="PF05368"/>
    </source>
</evidence>